<dbReference type="Proteomes" id="UP000529946">
    <property type="component" value="Unassembled WGS sequence"/>
</dbReference>
<sequence>MSSARSATRAIRSSLHINPKSLAFPLPFPGPALAASGTEADAMFHPDTQFLIDHWTGLARKADVRGGVPGRDAFAPEVLGARLPRTFLAERRGEDASLRLAGSWIETFADRTLAKESLLSLWTDASRDMVTAALTQAGREARPVVIVGSAGTTSTQVEVTLVPLRDLDERPYLLLGLIATGSPPVMDKSTRQIAARVTLGVGDHGRPALSLAAIQGRRIA</sequence>
<dbReference type="AlphaFoldDB" id="A0A7W6NQM9"/>
<proteinExistence type="predicted"/>
<accession>A0A7W6NQM9</accession>
<protein>
    <recommendedName>
        <fullName evidence="3">PAS domain-containing protein</fullName>
    </recommendedName>
</protein>
<dbReference type="Pfam" id="PF07310">
    <property type="entry name" value="PAS_5"/>
    <property type="match status" value="1"/>
</dbReference>
<evidence type="ECO:0008006" key="3">
    <source>
        <dbReference type="Google" id="ProtNLM"/>
    </source>
</evidence>
<dbReference type="EMBL" id="JACIDM010000003">
    <property type="protein sequence ID" value="MBB4083779.1"/>
    <property type="molecule type" value="Genomic_DNA"/>
</dbReference>
<keyword evidence="2" id="KW-1185">Reference proteome</keyword>
<evidence type="ECO:0000313" key="1">
    <source>
        <dbReference type="EMBL" id="MBB4083779.1"/>
    </source>
</evidence>
<reference evidence="1 2" key="1">
    <citation type="submission" date="2020-08" db="EMBL/GenBank/DDBJ databases">
        <title>Genomic Encyclopedia of Type Strains, Phase IV (KMG-IV): sequencing the most valuable type-strain genomes for metagenomic binning, comparative biology and taxonomic classification.</title>
        <authorList>
            <person name="Goeker M."/>
        </authorList>
    </citation>
    <scope>NUCLEOTIDE SEQUENCE [LARGE SCALE GENOMIC DNA]</scope>
    <source>
        <strain evidence="1 2">DSM 23960</strain>
    </source>
</reference>
<dbReference type="RefSeq" id="WP_183204933.1">
    <property type="nucleotide sequence ID" value="NZ_BAAAER010000003.1"/>
</dbReference>
<name>A0A7W6NQM9_9CAUL</name>
<comment type="caution">
    <text evidence="1">The sequence shown here is derived from an EMBL/GenBank/DDBJ whole genome shotgun (WGS) entry which is preliminary data.</text>
</comment>
<gene>
    <name evidence="1" type="ORF">GGR12_002667</name>
</gene>
<dbReference type="InterPro" id="IPR009922">
    <property type="entry name" value="DUF1457"/>
</dbReference>
<organism evidence="1 2">
    <name type="scientific">Brevundimonas lenta</name>
    <dbReference type="NCBI Taxonomy" id="424796"/>
    <lineage>
        <taxon>Bacteria</taxon>
        <taxon>Pseudomonadati</taxon>
        <taxon>Pseudomonadota</taxon>
        <taxon>Alphaproteobacteria</taxon>
        <taxon>Caulobacterales</taxon>
        <taxon>Caulobacteraceae</taxon>
        <taxon>Brevundimonas</taxon>
    </lineage>
</organism>
<evidence type="ECO:0000313" key="2">
    <source>
        <dbReference type="Proteomes" id="UP000529946"/>
    </source>
</evidence>